<reference evidence="1" key="1">
    <citation type="submission" date="2021-01" db="UniProtKB">
        <authorList>
            <consortium name="EnsemblPlants"/>
        </authorList>
    </citation>
    <scope>IDENTIFICATION</scope>
</reference>
<dbReference type="Proteomes" id="UP000594263">
    <property type="component" value="Unplaced"/>
</dbReference>
<sequence length="82" mass="9674">MYEDGPTQSVEPVQKVGIRSHITFGDRSAEEKKQFQRAVASGELSKMIEPRDPCWVQPCFCQKFIPRHLRMRFQDHQLKKKK</sequence>
<dbReference type="EnsemblPlants" id="Kaladp0024s0972.1.v1.1">
    <property type="protein sequence ID" value="Kaladp0024s0972.1.v1.1.CDS.1"/>
    <property type="gene ID" value="Kaladp0024s0972.v1.1"/>
</dbReference>
<evidence type="ECO:0000313" key="2">
    <source>
        <dbReference type="Proteomes" id="UP000594263"/>
    </source>
</evidence>
<proteinExistence type="predicted"/>
<evidence type="ECO:0000313" key="1">
    <source>
        <dbReference type="EnsemblPlants" id="Kaladp0024s0972.1.v1.1.CDS.1"/>
    </source>
</evidence>
<accession>A0A7N0T816</accession>
<keyword evidence="2" id="KW-1185">Reference proteome</keyword>
<name>A0A7N0T816_KALFE</name>
<protein>
    <submittedName>
        <fullName evidence="1">Uncharacterized protein</fullName>
    </submittedName>
</protein>
<organism evidence="1 2">
    <name type="scientific">Kalanchoe fedtschenkoi</name>
    <name type="common">Lavender scallops</name>
    <name type="synonym">South American air plant</name>
    <dbReference type="NCBI Taxonomy" id="63787"/>
    <lineage>
        <taxon>Eukaryota</taxon>
        <taxon>Viridiplantae</taxon>
        <taxon>Streptophyta</taxon>
        <taxon>Embryophyta</taxon>
        <taxon>Tracheophyta</taxon>
        <taxon>Spermatophyta</taxon>
        <taxon>Magnoliopsida</taxon>
        <taxon>eudicotyledons</taxon>
        <taxon>Gunneridae</taxon>
        <taxon>Pentapetalae</taxon>
        <taxon>Saxifragales</taxon>
        <taxon>Crassulaceae</taxon>
        <taxon>Kalanchoe</taxon>
    </lineage>
</organism>
<dbReference type="AlphaFoldDB" id="A0A7N0T816"/>
<dbReference type="Gramene" id="Kaladp0024s0972.1.v1.1">
    <property type="protein sequence ID" value="Kaladp0024s0972.1.v1.1.CDS.1"/>
    <property type="gene ID" value="Kaladp0024s0972.v1.1"/>
</dbReference>